<organism evidence="8 9">
    <name type="scientific">Cyclostephanos tholiformis</name>
    <dbReference type="NCBI Taxonomy" id="382380"/>
    <lineage>
        <taxon>Eukaryota</taxon>
        <taxon>Sar</taxon>
        <taxon>Stramenopiles</taxon>
        <taxon>Ochrophyta</taxon>
        <taxon>Bacillariophyta</taxon>
        <taxon>Coscinodiscophyceae</taxon>
        <taxon>Thalassiosirophycidae</taxon>
        <taxon>Stephanodiscales</taxon>
        <taxon>Stephanodiscaceae</taxon>
        <taxon>Cyclostephanos</taxon>
    </lineage>
</organism>
<feature type="domain" description="Deacetylase sirtuin-type" evidence="7">
    <location>
        <begin position="91"/>
        <end position="361"/>
    </location>
</feature>
<feature type="binding site" evidence="6">
    <location>
        <position position="246"/>
    </location>
    <ligand>
        <name>Zn(2+)</name>
        <dbReference type="ChEBI" id="CHEBI:29105"/>
    </ligand>
</feature>
<dbReference type="PROSITE" id="PS50305">
    <property type="entry name" value="SIRTUIN"/>
    <property type="match status" value="1"/>
</dbReference>
<dbReference type="SUPFAM" id="SSF52467">
    <property type="entry name" value="DHS-like NAD/FAD-binding domain"/>
    <property type="match status" value="1"/>
</dbReference>
<keyword evidence="3 6" id="KW-0479">Metal-binding</keyword>
<evidence type="ECO:0000256" key="1">
    <source>
        <dbReference type="ARBA" id="ARBA00001947"/>
    </source>
</evidence>
<dbReference type="Proteomes" id="UP001530377">
    <property type="component" value="Unassembled WGS sequence"/>
</dbReference>
<sequence length="369" mass="40683">MRTHPQPQPSAMETTIRHTAIMRKLSTLLASTSMVTIYAFSRTHVVSSYLSNTACNVLSVNNSEKPPHSELRLGRRNSKCARMNQSRDISSSNERITLEDMVTSLKRGEYKNILIVAGAGVSCSAGIPDFRTPGSGIYDNLHKYNLPYPEAIFDVEFYRQNPMPFVTLSKEIWPGVKYSLLGKKGILQRIYTQNIDGLEAIAGVDPGRLVECHGHFRSAACINCGAAHDANDCKRRMIELGEAPTCIECGNLVKPTIVFFGEVMPSRFGQLIHSDVASCDLVIVLGTSLQVAPVASIPNWVKRDIPRLLINREKVGSFQGNFPTDVFLEGDCDERSRRILGNGFTSTVTGFRGALPKFEKSSNLPLISS</sequence>
<evidence type="ECO:0000256" key="5">
    <source>
        <dbReference type="ARBA" id="ARBA00023027"/>
    </source>
</evidence>
<keyword evidence="4 6" id="KW-0862">Zinc</keyword>
<evidence type="ECO:0000256" key="3">
    <source>
        <dbReference type="ARBA" id="ARBA00022723"/>
    </source>
</evidence>
<evidence type="ECO:0000313" key="8">
    <source>
        <dbReference type="EMBL" id="KAL3810766.1"/>
    </source>
</evidence>
<dbReference type="AlphaFoldDB" id="A0ABD3RG61"/>
<dbReference type="InterPro" id="IPR026591">
    <property type="entry name" value="Sirtuin_cat_small_dom_sf"/>
</dbReference>
<dbReference type="InterPro" id="IPR026590">
    <property type="entry name" value="Ssirtuin_cat_dom"/>
</dbReference>
<evidence type="ECO:0000256" key="4">
    <source>
        <dbReference type="ARBA" id="ARBA00022833"/>
    </source>
</evidence>
<accession>A0ABD3RG61</accession>
<keyword evidence="5" id="KW-0520">NAD</keyword>
<evidence type="ECO:0000259" key="7">
    <source>
        <dbReference type="PROSITE" id="PS50305"/>
    </source>
</evidence>
<dbReference type="PANTHER" id="PTHR11085">
    <property type="entry name" value="NAD-DEPENDENT PROTEIN DEACYLASE SIRTUIN-5, MITOCHONDRIAL-RELATED"/>
    <property type="match status" value="1"/>
</dbReference>
<keyword evidence="9" id="KW-1185">Reference proteome</keyword>
<dbReference type="Gene3D" id="3.30.1600.10">
    <property type="entry name" value="SIR2/SIRT2 'Small Domain"/>
    <property type="match status" value="1"/>
</dbReference>
<dbReference type="Pfam" id="PF02146">
    <property type="entry name" value="SIR2"/>
    <property type="match status" value="1"/>
</dbReference>
<dbReference type="InterPro" id="IPR029035">
    <property type="entry name" value="DHS-like_NAD/FAD-binding_dom"/>
</dbReference>
<dbReference type="InterPro" id="IPR050134">
    <property type="entry name" value="NAD-dep_sirtuin_deacylases"/>
</dbReference>
<feature type="binding site" evidence="6">
    <location>
        <position position="221"/>
    </location>
    <ligand>
        <name>Zn(2+)</name>
        <dbReference type="ChEBI" id="CHEBI:29105"/>
    </ligand>
</feature>
<evidence type="ECO:0000256" key="6">
    <source>
        <dbReference type="PROSITE-ProRule" id="PRU00236"/>
    </source>
</evidence>
<dbReference type="Gene3D" id="3.40.50.1220">
    <property type="entry name" value="TPP-binding domain"/>
    <property type="match status" value="1"/>
</dbReference>
<protein>
    <recommendedName>
        <fullName evidence="7">Deacetylase sirtuin-type domain-containing protein</fullName>
    </recommendedName>
</protein>
<keyword evidence="2" id="KW-0808">Transferase</keyword>
<dbReference type="PANTHER" id="PTHR11085:SF6">
    <property type="entry name" value="NAD-DEPENDENT PROTEIN DEACETYLASE SIRTUIN-2"/>
    <property type="match status" value="1"/>
</dbReference>
<name>A0ABD3RG61_9STRA</name>
<evidence type="ECO:0000313" key="9">
    <source>
        <dbReference type="Proteomes" id="UP001530377"/>
    </source>
</evidence>
<comment type="cofactor">
    <cofactor evidence="1">
        <name>Zn(2+)</name>
        <dbReference type="ChEBI" id="CHEBI:29105"/>
    </cofactor>
</comment>
<evidence type="ECO:0000256" key="2">
    <source>
        <dbReference type="ARBA" id="ARBA00022679"/>
    </source>
</evidence>
<dbReference type="EMBL" id="JALLPB020000304">
    <property type="protein sequence ID" value="KAL3810766.1"/>
    <property type="molecule type" value="Genomic_DNA"/>
</dbReference>
<dbReference type="GO" id="GO:0046872">
    <property type="term" value="F:metal ion binding"/>
    <property type="evidence" value="ECO:0007669"/>
    <property type="project" value="UniProtKB-KW"/>
</dbReference>
<feature type="active site" description="Proton acceptor" evidence="6">
    <location>
        <position position="213"/>
    </location>
</feature>
<dbReference type="GO" id="GO:0016740">
    <property type="term" value="F:transferase activity"/>
    <property type="evidence" value="ECO:0007669"/>
    <property type="project" value="UniProtKB-KW"/>
</dbReference>
<gene>
    <name evidence="8" type="ORF">ACHAXA_001591</name>
</gene>
<feature type="binding site" evidence="6">
    <location>
        <position position="224"/>
    </location>
    <ligand>
        <name>Zn(2+)</name>
        <dbReference type="ChEBI" id="CHEBI:29105"/>
    </ligand>
</feature>
<dbReference type="InterPro" id="IPR003000">
    <property type="entry name" value="Sirtuin"/>
</dbReference>
<reference evidence="8 9" key="1">
    <citation type="submission" date="2024-10" db="EMBL/GenBank/DDBJ databases">
        <title>Updated reference genomes for cyclostephanoid diatoms.</title>
        <authorList>
            <person name="Roberts W.R."/>
            <person name="Alverson A.J."/>
        </authorList>
    </citation>
    <scope>NUCLEOTIDE SEQUENCE [LARGE SCALE GENOMIC DNA]</scope>
    <source>
        <strain evidence="8 9">AJA228-03</strain>
    </source>
</reference>
<proteinExistence type="predicted"/>
<comment type="caution">
    <text evidence="8">The sequence shown here is derived from an EMBL/GenBank/DDBJ whole genome shotgun (WGS) entry which is preliminary data.</text>
</comment>
<feature type="binding site" evidence="6">
    <location>
        <position position="249"/>
    </location>
    <ligand>
        <name>Zn(2+)</name>
        <dbReference type="ChEBI" id="CHEBI:29105"/>
    </ligand>
</feature>